<feature type="transmembrane region" description="Helical" evidence="1">
    <location>
        <begin position="152"/>
        <end position="185"/>
    </location>
</feature>
<accession>A0ABV3S1V1</accession>
<name>A0ABV3S1V1_9GAMM</name>
<keyword evidence="1" id="KW-0812">Transmembrane</keyword>
<evidence type="ECO:0008006" key="4">
    <source>
        <dbReference type="Google" id="ProtNLM"/>
    </source>
</evidence>
<feature type="transmembrane region" description="Helical" evidence="1">
    <location>
        <begin position="51"/>
        <end position="68"/>
    </location>
</feature>
<feature type="transmembrane region" description="Helical" evidence="1">
    <location>
        <begin position="292"/>
        <end position="312"/>
    </location>
</feature>
<organism evidence="2 3">
    <name type="scientific">Spiribacter roseus</name>
    <dbReference type="NCBI Taxonomy" id="1855875"/>
    <lineage>
        <taxon>Bacteria</taxon>
        <taxon>Pseudomonadati</taxon>
        <taxon>Pseudomonadota</taxon>
        <taxon>Gammaproteobacteria</taxon>
        <taxon>Chromatiales</taxon>
        <taxon>Ectothiorhodospiraceae</taxon>
        <taxon>Spiribacter</taxon>
    </lineage>
</organism>
<feature type="transmembrane region" description="Helical" evidence="1">
    <location>
        <begin position="197"/>
        <end position="220"/>
    </location>
</feature>
<evidence type="ECO:0000313" key="2">
    <source>
        <dbReference type="EMBL" id="MEX0373719.1"/>
    </source>
</evidence>
<dbReference type="Proteomes" id="UP001556636">
    <property type="component" value="Unassembled WGS sequence"/>
</dbReference>
<reference evidence="2 3" key="1">
    <citation type="submission" date="2024-02" db="EMBL/GenBank/DDBJ databases">
        <title>New especies of Spiribacter isolated from saline water.</title>
        <authorList>
            <person name="Leon M.J."/>
            <person name="De La Haba R."/>
            <person name="Sanchez-Porro C."/>
            <person name="Ventosa A."/>
        </authorList>
    </citation>
    <scope>NUCLEOTIDE SEQUENCE [LARGE SCALE GENOMIC DNA]</scope>
    <source>
        <strain evidence="3">ag22IC6-196</strain>
    </source>
</reference>
<dbReference type="RefSeq" id="WP_367951877.1">
    <property type="nucleotide sequence ID" value="NZ_JBAKFG010000006.1"/>
</dbReference>
<evidence type="ECO:0000313" key="3">
    <source>
        <dbReference type="Proteomes" id="UP001556636"/>
    </source>
</evidence>
<feature type="transmembrane region" description="Helical" evidence="1">
    <location>
        <begin position="80"/>
        <end position="98"/>
    </location>
</feature>
<feature type="transmembrane region" description="Helical" evidence="1">
    <location>
        <begin position="324"/>
        <end position="343"/>
    </location>
</feature>
<keyword evidence="1" id="KW-1133">Transmembrane helix</keyword>
<proteinExistence type="predicted"/>
<keyword evidence="3" id="KW-1185">Reference proteome</keyword>
<comment type="caution">
    <text evidence="2">The sequence shown here is derived from an EMBL/GenBank/DDBJ whole genome shotgun (WGS) entry which is preliminary data.</text>
</comment>
<evidence type="ECO:0000256" key="1">
    <source>
        <dbReference type="SAM" id="Phobius"/>
    </source>
</evidence>
<feature type="transmembrane region" description="Helical" evidence="1">
    <location>
        <begin position="104"/>
        <end position="122"/>
    </location>
</feature>
<feature type="transmembrane region" description="Helical" evidence="1">
    <location>
        <begin position="129"/>
        <end position="146"/>
    </location>
</feature>
<dbReference type="EMBL" id="JBAKFG010000006">
    <property type="protein sequence ID" value="MEX0373719.1"/>
    <property type="molecule type" value="Genomic_DNA"/>
</dbReference>
<keyword evidence="1" id="KW-0472">Membrane</keyword>
<protein>
    <recommendedName>
        <fullName evidence="4">Glycosyltransferase RgtA/B/C/D-like domain-containing protein</fullName>
    </recommendedName>
</protein>
<sequence>MVALVVRVAAILVGYFVAPLPDSGADARSFESRAWEWSQGGFFEALGHFTGPNSYFISWILSVLYSVADRSLLMAQSVSLLFGMGTVWMGWLLTRALWGERVAGKAGWVLALFPTLILYSALTMREAYIQFFLLTALYGVVGWARSGGMKPVVVAIAGFIGATFFHGAMIVGAIVFVFIVGLSSTRRLLRALLRNRVHLFSAAMAISAAVGISLFVSGAISVPKIGTFERAIDADRLIAMTESSTRGGSGGEEGASYPQWTVPNSAAELLYKGPIRVVYFTFSPFPWDVRSARHLIGLFDAFLYMGLIFLIWRNRKAVWADRASRSVVLVLAAYLLVFGLAIGNFGTGIRHRAKFVAVLIALAAPKLKGFRLRGGDRYRPPLPQEELMTADRQ</sequence>
<gene>
    <name evidence="2" type="ORF">V6X51_09805</name>
</gene>